<evidence type="ECO:0000256" key="1">
    <source>
        <dbReference type="SAM" id="SignalP"/>
    </source>
</evidence>
<sequence length="147" mass="16016">MKFFTILSFLLPLCLALVLPRSITDGSDQAVAAIEATFEFVFENGGAQATEEAEVLVEPPPGVGRAGAAGYAPSGTSITGHKPMDGATKFFFRKYDEFTGFIGEGEFIYSEAEHRITEWSATSGRIERLGSPDKQLYPRLRLVAYKA</sequence>
<dbReference type="EMBL" id="LT882688">
    <property type="protein sequence ID" value="SMY29695.1"/>
    <property type="molecule type" value="Genomic_DNA"/>
</dbReference>
<protein>
    <submittedName>
        <fullName evidence="2">Uncharacterized protein</fullName>
    </submittedName>
</protein>
<evidence type="ECO:0000313" key="2">
    <source>
        <dbReference type="EMBL" id="SMY29695.1"/>
    </source>
</evidence>
<gene>
    <name evidence="2" type="ORF">ZT1A5_G11144</name>
</gene>
<feature type="chain" id="PRO_5013096976" evidence="1">
    <location>
        <begin position="17"/>
        <end position="147"/>
    </location>
</feature>
<dbReference type="AlphaFoldDB" id="A0A1Y6LZ71"/>
<organism evidence="2 3">
    <name type="scientific">Zymoseptoria tritici ST99CH_1A5</name>
    <dbReference type="NCBI Taxonomy" id="1276529"/>
    <lineage>
        <taxon>Eukaryota</taxon>
        <taxon>Fungi</taxon>
        <taxon>Dikarya</taxon>
        <taxon>Ascomycota</taxon>
        <taxon>Pezizomycotina</taxon>
        <taxon>Dothideomycetes</taxon>
        <taxon>Dothideomycetidae</taxon>
        <taxon>Mycosphaerellales</taxon>
        <taxon>Mycosphaerellaceae</taxon>
        <taxon>Zymoseptoria</taxon>
    </lineage>
</organism>
<name>A0A1Y6LZ71_ZYMTR</name>
<keyword evidence="1" id="KW-0732">Signal</keyword>
<accession>A0A1Y6LZ71</accession>
<dbReference type="Proteomes" id="UP000215453">
    <property type="component" value="Chromosome 13"/>
</dbReference>
<evidence type="ECO:0000313" key="3">
    <source>
        <dbReference type="Proteomes" id="UP000215453"/>
    </source>
</evidence>
<proteinExistence type="predicted"/>
<feature type="signal peptide" evidence="1">
    <location>
        <begin position="1"/>
        <end position="16"/>
    </location>
</feature>
<reference evidence="2 3" key="1">
    <citation type="submission" date="2016-10" db="EMBL/GenBank/DDBJ databases">
        <authorList>
            <person name="Varghese N."/>
        </authorList>
    </citation>
    <scope>NUCLEOTIDE SEQUENCE [LARGE SCALE GENOMIC DNA]</scope>
</reference>